<feature type="region of interest" description="Disordered" evidence="1">
    <location>
        <begin position="204"/>
        <end position="233"/>
    </location>
</feature>
<accession>A0A915HUK2</accession>
<sequence length="401" mass="45872">MTTPSTSSASTADEPPPYREWINVNKCYVRWAEQQPHQNDLSFACDDSPPLRFFNNPATLFLQSDALAYVALDAYYPLLLLLAFGHYGVIPQVFNTPALFPHDSLDAAKIDHLAETLIAAFHNVTLSDFLPADSALRIHPTISQIALPAIMGDKVLSAYKFFMFNCTSSDHGQSFRLGTMPNGFRSIKVLRRTMPPKLLTARKVPKKMKKKQMDEWNKSPDVSDDKNPALQPRLMFDDPKRLQAAVTSTMKSNLMDQLIKLLVVAFNTKQTPPCHQFRTKLTMCGSNASRPTNRSVIKPTRFDGAMCTAFYYCMWYRTDGYPRTRLTEWMNRLPEREPSFASDPGTYIWNRFALRPIIFNKEFHTETSVEQIDIDESDYTANPHSCFHFYSTFLNILDFQN</sequence>
<proteinExistence type="predicted"/>
<dbReference type="AlphaFoldDB" id="A0A915HUK2"/>
<feature type="compositionally biased region" description="Basic and acidic residues" evidence="1">
    <location>
        <begin position="211"/>
        <end position="227"/>
    </location>
</feature>
<evidence type="ECO:0000313" key="2">
    <source>
        <dbReference type="Proteomes" id="UP000887565"/>
    </source>
</evidence>
<evidence type="ECO:0000313" key="3">
    <source>
        <dbReference type="WBParaSite" id="nRc.2.0.1.t05087-RA"/>
    </source>
</evidence>
<reference evidence="3" key="1">
    <citation type="submission" date="2022-11" db="UniProtKB">
        <authorList>
            <consortium name="WormBaseParasite"/>
        </authorList>
    </citation>
    <scope>IDENTIFICATION</scope>
</reference>
<keyword evidence="2" id="KW-1185">Reference proteome</keyword>
<organism evidence="2 3">
    <name type="scientific">Romanomermis culicivorax</name>
    <name type="common">Nematode worm</name>
    <dbReference type="NCBI Taxonomy" id="13658"/>
    <lineage>
        <taxon>Eukaryota</taxon>
        <taxon>Metazoa</taxon>
        <taxon>Ecdysozoa</taxon>
        <taxon>Nematoda</taxon>
        <taxon>Enoplea</taxon>
        <taxon>Dorylaimia</taxon>
        <taxon>Mermithida</taxon>
        <taxon>Mermithoidea</taxon>
        <taxon>Mermithidae</taxon>
        <taxon>Romanomermis</taxon>
    </lineage>
</organism>
<protein>
    <submittedName>
        <fullName evidence="3">Uncharacterized protein</fullName>
    </submittedName>
</protein>
<name>A0A915HUK2_ROMCU</name>
<dbReference type="Proteomes" id="UP000887565">
    <property type="component" value="Unplaced"/>
</dbReference>
<evidence type="ECO:0000256" key="1">
    <source>
        <dbReference type="SAM" id="MobiDB-lite"/>
    </source>
</evidence>
<dbReference type="WBParaSite" id="nRc.2.0.1.t05087-RA">
    <property type="protein sequence ID" value="nRc.2.0.1.t05087-RA"/>
    <property type="gene ID" value="nRc.2.0.1.g05087"/>
</dbReference>